<proteinExistence type="predicted"/>
<keyword evidence="3" id="KW-0539">Nucleus</keyword>
<feature type="compositionally biased region" description="Basic and acidic residues" evidence="4">
    <location>
        <begin position="459"/>
        <end position="482"/>
    </location>
</feature>
<dbReference type="GO" id="GO:0006397">
    <property type="term" value="P:mRNA processing"/>
    <property type="evidence" value="ECO:0007669"/>
    <property type="project" value="UniProtKB-KW"/>
</dbReference>
<evidence type="ECO:0000256" key="4">
    <source>
        <dbReference type="SAM" id="MobiDB-lite"/>
    </source>
</evidence>
<dbReference type="EMBL" id="CAKOFQ010006730">
    <property type="protein sequence ID" value="CAH1966091.1"/>
    <property type="molecule type" value="Genomic_DNA"/>
</dbReference>
<dbReference type="SUPFAM" id="SSF48371">
    <property type="entry name" value="ARM repeat"/>
    <property type="match status" value="1"/>
</dbReference>
<dbReference type="InterPro" id="IPR011989">
    <property type="entry name" value="ARM-like"/>
</dbReference>
<dbReference type="InterPro" id="IPR021850">
    <property type="entry name" value="Symplekin/Pta1"/>
</dbReference>
<comment type="subcellular location">
    <subcellularLocation>
        <location evidence="1">Nucleus</location>
    </subcellularLocation>
</comment>
<organism evidence="7 8">
    <name type="scientific">Acanthoscelides obtectus</name>
    <name type="common">Bean weevil</name>
    <name type="synonym">Bruchus obtectus</name>
    <dbReference type="NCBI Taxonomy" id="200917"/>
    <lineage>
        <taxon>Eukaryota</taxon>
        <taxon>Metazoa</taxon>
        <taxon>Ecdysozoa</taxon>
        <taxon>Arthropoda</taxon>
        <taxon>Hexapoda</taxon>
        <taxon>Insecta</taxon>
        <taxon>Pterygota</taxon>
        <taxon>Neoptera</taxon>
        <taxon>Endopterygota</taxon>
        <taxon>Coleoptera</taxon>
        <taxon>Polyphaga</taxon>
        <taxon>Cucujiformia</taxon>
        <taxon>Chrysomeloidea</taxon>
        <taxon>Chrysomelidae</taxon>
        <taxon>Bruchinae</taxon>
        <taxon>Bruchini</taxon>
        <taxon>Acanthoscelides</taxon>
    </lineage>
</organism>
<feature type="domain" description="Symplekin/Pta1 N-terminal" evidence="5">
    <location>
        <begin position="106"/>
        <end position="326"/>
    </location>
</feature>
<protein>
    <recommendedName>
        <fullName evidence="9">Symplekin</fullName>
    </recommendedName>
</protein>
<dbReference type="InterPro" id="IPR016024">
    <property type="entry name" value="ARM-type_fold"/>
</dbReference>
<dbReference type="PANTHER" id="PTHR15245">
    <property type="entry name" value="SYMPLEKIN-RELATED"/>
    <property type="match status" value="1"/>
</dbReference>
<evidence type="ECO:0000259" key="5">
    <source>
        <dbReference type="Pfam" id="PF11935"/>
    </source>
</evidence>
<evidence type="ECO:0000313" key="7">
    <source>
        <dbReference type="EMBL" id="CAH1966091.1"/>
    </source>
</evidence>
<dbReference type="InterPro" id="IPR032460">
    <property type="entry name" value="Symplekin/Pta1_N"/>
</dbReference>
<dbReference type="Gene3D" id="1.25.10.10">
    <property type="entry name" value="Leucine-rich Repeat Variant"/>
    <property type="match status" value="1"/>
</dbReference>
<evidence type="ECO:0000256" key="2">
    <source>
        <dbReference type="ARBA" id="ARBA00022664"/>
    </source>
</evidence>
<dbReference type="Proteomes" id="UP001152888">
    <property type="component" value="Unassembled WGS sequence"/>
</dbReference>
<sequence>MDFSDNIPKDLSDEEMVTEYLNQCALYTNQDERIANFHKIQEILLRKSPHLLVKFLQDVLNFTTDKNASIKKALVGFIEELCRVHEVFIPRVMMPLHMLLCDESIPVQKRVIQAAIGIYRRTLSWLCKAPTCTEDMEQAWKQLSTIKLEIANMIDSDNDGIRTSSVKFLECVVLLQTYPDETENKRSNDFSLDDVPLTLKVARRRRLEEEASNLFEILVKFHNSPHISSANLLACVGVLTNIAKSRAMFMERVVDAIESLYFNLPPTLTTTQVSSVKKKLKTELTSLMKYPGAYEFVGRINPILQELGCSQQEINKMIPKADERRKYNKRMLSSESLIHQSAMKRRLEHEPMDAEDVPVESQLTPQEINEQFIMENLTLEKAVYLIVTNIPKLPPTLPPDFVRDYADFVTSGNIGKVHVANVMAAQFTEAGVGPGAKVTQPAAAAEEKEKSPPAPPEISSRKREREADAKDDREKPPSKKEKIKVQRIKTLKLADITKPLDKRTKDLLLINSVKRMLTPHKSTNKLLHQKIITTMATSFNSAVKETILSHLLSDLRSNVDIALAWLFEEYSVMQGFSRMPTLRKESKPEDSYNMLLCSFINVSTTDVLILSRLMLEAPLITDDALDEVRAVCRDERRSGWALGLLKDLTVRKPPKQLLFLNALLSYTTYEVAAVRDNAIGHVLELHSRSDLRPVIEEFARMNLEFLKLPKPPESLCGVNQGRLKSETWGDDFIRACLLPYISLLPANQTLVHDLAKVYVETSADIKRIILRLIENPVRTMGMDSPELLKLVEQCPKGSETLVTRVIHILTDKTPPSVHLVERVRDLYTTRISDVRFLIPVLTGLTKQEIILALPRLIKLNPVVVREVFNRLLGLHGDSPITPTELLVSLHLIDPNKADLKTVIKATSMCLQEKQVYTQEVLAVVLQQLMDQPTIPTLLMRTVIQALGSYPRLSGFVMNILQRLILKKVWSQKVVWEGFIKCCQRTRPQSFAVLMQLPPPQLTEVLQQCPDLRQPLHDHLMSFTEAQRVHIPKPIQDIVILGLQQHPTQPSVAGAHDDVVIVNPTPTESAPPALSAVQSEPLPPGMD</sequence>
<feature type="domain" description="Symplekin C-terminal" evidence="6">
    <location>
        <begin position="833"/>
        <end position="1008"/>
    </location>
</feature>
<accession>A0A9P0P443</accession>
<keyword evidence="2" id="KW-0507">mRNA processing</keyword>
<dbReference type="GO" id="GO:0005847">
    <property type="term" value="C:mRNA cleavage and polyadenylation specificity factor complex"/>
    <property type="evidence" value="ECO:0007669"/>
    <property type="project" value="TreeGrafter"/>
</dbReference>
<name>A0A9P0P443_ACAOB</name>
<dbReference type="Pfam" id="PF11935">
    <property type="entry name" value="SYMPK_PTA1_N"/>
    <property type="match status" value="1"/>
</dbReference>
<evidence type="ECO:0000256" key="1">
    <source>
        <dbReference type="ARBA" id="ARBA00004123"/>
    </source>
</evidence>
<gene>
    <name evidence="7" type="ORF">ACAOBT_LOCUS6666</name>
</gene>
<evidence type="ECO:0000259" key="6">
    <source>
        <dbReference type="Pfam" id="PF12295"/>
    </source>
</evidence>
<feature type="region of interest" description="Disordered" evidence="4">
    <location>
        <begin position="1063"/>
        <end position="1086"/>
    </location>
</feature>
<evidence type="ECO:0008006" key="9">
    <source>
        <dbReference type="Google" id="ProtNLM"/>
    </source>
</evidence>
<evidence type="ECO:0000256" key="3">
    <source>
        <dbReference type="ARBA" id="ARBA00023242"/>
    </source>
</evidence>
<reference evidence="7" key="1">
    <citation type="submission" date="2022-03" db="EMBL/GenBank/DDBJ databases">
        <authorList>
            <person name="Sayadi A."/>
        </authorList>
    </citation>
    <scope>NUCLEOTIDE SEQUENCE</scope>
</reference>
<dbReference type="OrthoDB" id="331600at2759"/>
<dbReference type="InterPro" id="IPR022075">
    <property type="entry name" value="Symplekin_C"/>
</dbReference>
<keyword evidence="8" id="KW-1185">Reference proteome</keyword>
<evidence type="ECO:0000313" key="8">
    <source>
        <dbReference type="Proteomes" id="UP001152888"/>
    </source>
</evidence>
<dbReference type="Pfam" id="PF12295">
    <property type="entry name" value="Symplekin_C"/>
    <property type="match status" value="1"/>
</dbReference>
<dbReference type="PANTHER" id="PTHR15245:SF20">
    <property type="entry name" value="SYMPLEKIN"/>
    <property type="match status" value="1"/>
</dbReference>
<comment type="caution">
    <text evidence="7">The sequence shown here is derived from an EMBL/GenBank/DDBJ whole genome shotgun (WGS) entry which is preliminary data.</text>
</comment>
<feature type="region of interest" description="Disordered" evidence="4">
    <location>
        <begin position="433"/>
        <end position="482"/>
    </location>
</feature>
<dbReference type="AlphaFoldDB" id="A0A9P0P443"/>